<feature type="transmembrane region" description="Helical" evidence="1">
    <location>
        <begin position="299"/>
        <end position="322"/>
    </location>
</feature>
<evidence type="ECO:0000256" key="1">
    <source>
        <dbReference type="SAM" id="Phobius"/>
    </source>
</evidence>
<dbReference type="Gene3D" id="3.90.550.10">
    <property type="entry name" value="Spore Coat Polysaccharide Biosynthesis Protein SpsA, Chain A"/>
    <property type="match status" value="1"/>
</dbReference>
<dbReference type="InterPro" id="IPR001173">
    <property type="entry name" value="Glyco_trans_2-like"/>
</dbReference>
<dbReference type="AlphaFoldDB" id="A0A1H6D4J1"/>
<evidence type="ECO:0000259" key="2">
    <source>
        <dbReference type="Pfam" id="PF00535"/>
    </source>
</evidence>
<dbReference type="GO" id="GO:0016740">
    <property type="term" value="F:transferase activity"/>
    <property type="evidence" value="ECO:0007669"/>
    <property type="project" value="UniProtKB-KW"/>
</dbReference>
<feature type="domain" description="Glycosyltransferase 2-like" evidence="2">
    <location>
        <begin position="27"/>
        <end position="185"/>
    </location>
</feature>
<organism evidence="3 4">
    <name type="scientific">Bosea lathyri</name>
    <dbReference type="NCBI Taxonomy" id="1036778"/>
    <lineage>
        <taxon>Bacteria</taxon>
        <taxon>Pseudomonadati</taxon>
        <taxon>Pseudomonadota</taxon>
        <taxon>Alphaproteobacteria</taxon>
        <taxon>Hyphomicrobiales</taxon>
        <taxon>Boseaceae</taxon>
        <taxon>Bosea</taxon>
    </lineage>
</organism>
<dbReference type="Proteomes" id="UP000236743">
    <property type="component" value="Unassembled WGS sequence"/>
</dbReference>
<keyword evidence="1" id="KW-1133">Transmembrane helix</keyword>
<protein>
    <submittedName>
        <fullName evidence="3">Glycosyltransferase involved in cell wall bisynthesis</fullName>
    </submittedName>
</protein>
<keyword evidence="1" id="KW-0472">Membrane</keyword>
<name>A0A1H6D4J1_9HYPH</name>
<gene>
    <name evidence="3" type="ORF">SAMN04488115_11614</name>
</gene>
<feature type="transmembrane region" description="Helical" evidence="1">
    <location>
        <begin position="262"/>
        <end position="287"/>
    </location>
</feature>
<accession>A0A1H6D4J1</accession>
<dbReference type="PANTHER" id="PTHR48090">
    <property type="entry name" value="UNDECAPRENYL-PHOSPHATE 4-DEOXY-4-FORMAMIDO-L-ARABINOSE TRANSFERASE-RELATED"/>
    <property type="match status" value="1"/>
</dbReference>
<dbReference type="SUPFAM" id="SSF53448">
    <property type="entry name" value="Nucleotide-diphospho-sugar transferases"/>
    <property type="match status" value="1"/>
</dbReference>
<dbReference type="Pfam" id="PF00535">
    <property type="entry name" value="Glycos_transf_2"/>
    <property type="match status" value="1"/>
</dbReference>
<reference evidence="3 4" key="1">
    <citation type="submission" date="2016-10" db="EMBL/GenBank/DDBJ databases">
        <authorList>
            <person name="de Groot N.N."/>
        </authorList>
    </citation>
    <scope>NUCLEOTIDE SEQUENCE [LARGE SCALE GENOMIC DNA]</scope>
    <source>
        <strain evidence="3 4">DSM 26656</strain>
    </source>
</reference>
<dbReference type="InterPro" id="IPR029044">
    <property type="entry name" value="Nucleotide-diphossugar_trans"/>
</dbReference>
<proteinExistence type="predicted"/>
<dbReference type="EMBL" id="FNUY01000016">
    <property type="protein sequence ID" value="SEG80220.1"/>
    <property type="molecule type" value="Genomic_DNA"/>
</dbReference>
<evidence type="ECO:0000313" key="3">
    <source>
        <dbReference type="EMBL" id="SEG80220.1"/>
    </source>
</evidence>
<dbReference type="PANTHER" id="PTHR48090:SF7">
    <property type="entry name" value="RFBJ PROTEIN"/>
    <property type="match status" value="1"/>
</dbReference>
<dbReference type="InterPro" id="IPR050256">
    <property type="entry name" value="Glycosyltransferase_2"/>
</dbReference>
<keyword evidence="3" id="KW-0808">Transferase</keyword>
<keyword evidence="1" id="KW-0812">Transmembrane</keyword>
<keyword evidence="4" id="KW-1185">Reference proteome</keyword>
<dbReference type="CDD" id="cd04179">
    <property type="entry name" value="DPM_DPG-synthase_like"/>
    <property type="match status" value="1"/>
</dbReference>
<sequence>MKRALTKPLEYGDKEGSQASSRPRIAIIIPCYRVRVHIETVVANVKDRVDHVFVVDDKCPESSGAFVAERFAGTNVTVIFHETNQGVGGAMMTGYKAAAENYDILVKMDGDDQMDPQHLNELIAPVVLQDADYSKGNRFHAPSFLNQMPKIRIFGNAMLSFLNKMSSGYWKLMDPTNGYTCLDAKVVNMIDFDKIDRRFFFESDMIFQLGLIRAVIIDVPIPARYGDEVSNLSARKVLVPFFRKHLTNFCSRFFYQYVLRDFNIATIWTLFGVLMFGFGVVLGSTYLVRAFATGEQTALGIIMMSAINVTIGLQFLLSALAYDINAEPSRAIARYLHQPPGAGR</sequence>
<evidence type="ECO:0000313" key="4">
    <source>
        <dbReference type="Proteomes" id="UP000236743"/>
    </source>
</evidence>